<feature type="active site" description="Charge relay system" evidence="6">
    <location>
        <position position="320"/>
    </location>
</feature>
<dbReference type="GO" id="GO:0008236">
    <property type="term" value="F:serine-type peptidase activity"/>
    <property type="evidence" value="ECO:0007669"/>
    <property type="project" value="UniProtKB-KW"/>
</dbReference>
<name>A0A3B9H1Z9_9PROT</name>
<dbReference type="InterPro" id="IPR003507">
    <property type="entry name" value="S66_fam"/>
</dbReference>
<dbReference type="InterPro" id="IPR040449">
    <property type="entry name" value="Peptidase_S66_N"/>
</dbReference>
<feature type="active site" description="Nucleophile" evidence="6">
    <location>
        <position position="146"/>
    </location>
</feature>
<dbReference type="CDD" id="cd07025">
    <property type="entry name" value="Peptidase_S66"/>
    <property type="match status" value="1"/>
</dbReference>
<evidence type="ECO:0000259" key="7">
    <source>
        <dbReference type="Pfam" id="PF02016"/>
    </source>
</evidence>
<dbReference type="InterPro" id="IPR027478">
    <property type="entry name" value="LdcA_N"/>
</dbReference>
<feature type="domain" description="LD-carboxypeptidase N-terminal" evidence="7">
    <location>
        <begin position="49"/>
        <end position="166"/>
    </location>
</feature>
<keyword evidence="5" id="KW-0720">Serine protease</keyword>
<dbReference type="EMBL" id="DMAN01000314">
    <property type="protein sequence ID" value="HAE28294.1"/>
    <property type="molecule type" value="Genomic_DNA"/>
</dbReference>
<dbReference type="Pfam" id="PF02016">
    <property type="entry name" value="Peptidase_S66"/>
    <property type="match status" value="1"/>
</dbReference>
<dbReference type="SUPFAM" id="SSF52317">
    <property type="entry name" value="Class I glutamine amidotransferase-like"/>
    <property type="match status" value="1"/>
</dbReference>
<feature type="domain" description="LD-carboxypeptidase C-terminal" evidence="8">
    <location>
        <begin position="219"/>
        <end position="334"/>
    </location>
</feature>
<evidence type="ECO:0000313" key="10">
    <source>
        <dbReference type="Proteomes" id="UP000259610"/>
    </source>
</evidence>
<comment type="caution">
    <text evidence="9">The sequence shown here is derived from an EMBL/GenBank/DDBJ whole genome shotgun (WGS) entry which is preliminary data.</text>
</comment>
<evidence type="ECO:0000256" key="2">
    <source>
        <dbReference type="ARBA" id="ARBA00022645"/>
    </source>
</evidence>
<evidence type="ECO:0000256" key="6">
    <source>
        <dbReference type="PIRSR" id="PIRSR028757-1"/>
    </source>
</evidence>
<evidence type="ECO:0000259" key="8">
    <source>
        <dbReference type="Pfam" id="PF17676"/>
    </source>
</evidence>
<dbReference type="Gene3D" id="3.40.50.10740">
    <property type="entry name" value="Class I glutamine amidotransferase-like"/>
    <property type="match status" value="1"/>
</dbReference>
<keyword evidence="3" id="KW-0645">Protease</keyword>
<dbReference type="InterPro" id="IPR027461">
    <property type="entry name" value="Carboxypeptidase_A_C_sf"/>
</dbReference>
<evidence type="ECO:0000313" key="9">
    <source>
        <dbReference type="EMBL" id="HAE28294.1"/>
    </source>
</evidence>
<organism evidence="9 10">
    <name type="scientific">Hyphomonas adhaerens</name>
    <dbReference type="NCBI Taxonomy" id="81029"/>
    <lineage>
        <taxon>Bacteria</taxon>
        <taxon>Pseudomonadati</taxon>
        <taxon>Pseudomonadota</taxon>
        <taxon>Alphaproteobacteria</taxon>
        <taxon>Hyphomonadales</taxon>
        <taxon>Hyphomonadaceae</taxon>
        <taxon>Hyphomonas</taxon>
    </lineage>
</organism>
<dbReference type="Gene3D" id="3.50.30.60">
    <property type="entry name" value="LD-carboxypeptidase A C-terminal domain-like"/>
    <property type="match status" value="1"/>
</dbReference>
<comment type="similarity">
    <text evidence="1">Belongs to the peptidase S66 family.</text>
</comment>
<feature type="active site" description="Charge relay system" evidence="6">
    <location>
        <position position="250"/>
    </location>
</feature>
<keyword evidence="4" id="KW-0378">Hydrolase</keyword>
<dbReference type="InterPro" id="IPR029062">
    <property type="entry name" value="Class_I_gatase-like"/>
</dbReference>
<gene>
    <name evidence="9" type="ORF">DCG58_14115</name>
</gene>
<dbReference type="PANTHER" id="PTHR30237:SF2">
    <property type="entry name" value="MUREIN TETRAPEPTIDE CARBOXYPEPTIDASE"/>
    <property type="match status" value="1"/>
</dbReference>
<dbReference type="PIRSF" id="PIRSF028757">
    <property type="entry name" value="LD-carboxypeptidase"/>
    <property type="match status" value="1"/>
</dbReference>
<dbReference type="InterPro" id="IPR040921">
    <property type="entry name" value="Peptidase_S66C"/>
</dbReference>
<keyword evidence="2 9" id="KW-0121">Carboxypeptidase</keyword>
<dbReference type="GO" id="GO:0004180">
    <property type="term" value="F:carboxypeptidase activity"/>
    <property type="evidence" value="ECO:0007669"/>
    <property type="project" value="UniProtKB-KW"/>
</dbReference>
<evidence type="ECO:0000256" key="4">
    <source>
        <dbReference type="ARBA" id="ARBA00022801"/>
    </source>
</evidence>
<dbReference type="Proteomes" id="UP000259610">
    <property type="component" value="Unassembled WGS sequence"/>
</dbReference>
<protein>
    <submittedName>
        <fullName evidence="9">LD-carboxypeptidase</fullName>
    </submittedName>
</protein>
<dbReference type="Pfam" id="PF17676">
    <property type="entry name" value="Peptidase_S66C"/>
    <property type="match status" value="1"/>
</dbReference>
<dbReference type="SUPFAM" id="SSF141986">
    <property type="entry name" value="LD-carboxypeptidase A C-terminal domain-like"/>
    <property type="match status" value="1"/>
</dbReference>
<sequence>MNRRQMLGAASTMLALGPQIAMEAVAQVKVQAGGPPVLLPPRLKAGDTVGLIEPASATWEPFAIQLIEEALANLGLKSKRAHNILDRDGYFAGDDKARADGVNQMFADPEVAAIMSVRGGWGTARILPWLDFDLIGQNPKALIGYSDITALHLAIQAKTGMVTFHGPVGISAWGKRSLETFKPLLFDGAMPDYVNPVAGEDRLVQRKWRTQTITPGSARGRLLGGNLTVMTALVGTPYLPAFDGAILFFEDIDEAVYRIDRMLTQLGQAGILGRVAGVIVGNCTDCSQGNSVGGFTLNEILTHHLQPLGVPAFQGAFIGHLTDQFTVPEGGLVEMDADAGSFRLLEPAVR</sequence>
<evidence type="ECO:0000256" key="5">
    <source>
        <dbReference type="ARBA" id="ARBA00022825"/>
    </source>
</evidence>
<reference evidence="9 10" key="1">
    <citation type="journal article" date="2018" name="Nat. Biotechnol.">
        <title>A standardized bacterial taxonomy based on genome phylogeny substantially revises the tree of life.</title>
        <authorList>
            <person name="Parks D.H."/>
            <person name="Chuvochina M."/>
            <person name="Waite D.W."/>
            <person name="Rinke C."/>
            <person name="Skarshewski A."/>
            <person name="Chaumeil P.A."/>
            <person name="Hugenholtz P."/>
        </authorList>
    </citation>
    <scope>NUCLEOTIDE SEQUENCE [LARGE SCALE GENOMIC DNA]</scope>
    <source>
        <strain evidence="9">UBA8733</strain>
    </source>
</reference>
<dbReference type="PANTHER" id="PTHR30237">
    <property type="entry name" value="MURAMOYLTETRAPEPTIDE CARBOXYPEPTIDASE"/>
    <property type="match status" value="1"/>
</dbReference>
<accession>A0A3B9H1Z9</accession>
<evidence type="ECO:0000256" key="1">
    <source>
        <dbReference type="ARBA" id="ARBA00010233"/>
    </source>
</evidence>
<proteinExistence type="inferred from homology"/>
<dbReference type="GO" id="GO:0006508">
    <property type="term" value="P:proteolysis"/>
    <property type="evidence" value="ECO:0007669"/>
    <property type="project" value="UniProtKB-KW"/>
</dbReference>
<evidence type="ECO:0000256" key="3">
    <source>
        <dbReference type="ARBA" id="ARBA00022670"/>
    </source>
</evidence>
<dbReference type="RefSeq" id="WP_272990083.1">
    <property type="nucleotide sequence ID" value="NZ_CAJWRG010000015.1"/>
</dbReference>
<dbReference type="AlphaFoldDB" id="A0A3B9H1Z9"/>